<evidence type="ECO:0000256" key="3">
    <source>
        <dbReference type="ARBA" id="ARBA00022692"/>
    </source>
</evidence>
<dbReference type="InterPro" id="IPR010432">
    <property type="entry name" value="RDD"/>
</dbReference>
<dbReference type="InterPro" id="IPR051791">
    <property type="entry name" value="Pra-immunoreactive"/>
</dbReference>
<dbReference type="Proteomes" id="UP000018763">
    <property type="component" value="Chromosome"/>
</dbReference>
<keyword evidence="3 6" id="KW-0812">Transmembrane</keyword>
<evidence type="ECO:0000313" key="8">
    <source>
        <dbReference type="EMBL" id="AHC26986.1"/>
    </source>
</evidence>
<evidence type="ECO:0000256" key="2">
    <source>
        <dbReference type="ARBA" id="ARBA00022475"/>
    </source>
</evidence>
<dbReference type="PANTHER" id="PTHR36115">
    <property type="entry name" value="PROLINE-RICH ANTIGEN HOMOLOG-RELATED"/>
    <property type="match status" value="1"/>
</dbReference>
<evidence type="ECO:0000256" key="4">
    <source>
        <dbReference type="ARBA" id="ARBA00022989"/>
    </source>
</evidence>
<comment type="subcellular location">
    <subcellularLocation>
        <location evidence="1">Cell membrane</location>
        <topology evidence="1">Multi-pass membrane protein</topology>
    </subcellularLocation>
</comment>
<feature type="transmembrane region" description="Helical" evidence="6">
    <location>
        <begin position="20"/>
        <end position="45"/>
    </location>
</feature>
<dbReference type="EMBL" id="CP006936">
    <property type="protein sequence ID" value="AHC26986.1"/>
    <property type="molecule type" value="Genomic_DNA"/>
</dbReference>
<evidence type="ECO:0000256" key="1">
    <source>
        <dbReference type="ARBA" id="ARBA00004651"/>
    </source>
</evidence>
<gene>
    <name evidence="8" type="ORF">D174_21560</name>
</gene>
<accession>V5XH08</accession>
<feature type="domain" description="RDD" evidence="7">
    <location>
        <begin position="17"/>
        <end position="162"/>
    </location>
</feature>
<feature type="transmembrane region" description="Helical" evidence="6">
    <location>
        <begin position="132"/>
        <end position="150"/>
    </location>
</feature>
<feature type="transmembrane region" description="Helical" evidence="6">
    <location>
        <begin position="66"/>
        <end position="91"/>
    </location>
</feature>
<name>V5XH08_MYCNE</name>
<proteinExistence type="predicted"/>
<evidence type="ECO:0000259" key="7">
    <source>
        <dbReference type="Pfam" id="PF06271"/>
    </source>
</evidence>
<dbReference type="GO" id="GO:0005886">
    <property type="term" value="C:plasma membrane"/>
    <property type="evidence" value="ECO:0007669"/>
    <property type="project" value="UniProtKB-SubCell"/>
</dbReference>
<dbReference type="Pfam" id="PF06271">
    <property type="entry name" value="RDD"/>
    <property type="match status" value="1"/>
</dbReference>
<keyword evidence="2" id="KW-1003">Cell membrane</keyword>
<evidence type="ECO:0000256" key="5">
    <source>
        <dbReference type="ARBA" id="ARBA00023136"/>
    </source>
</evidence>
<evidence type="ECO:0000256" key="6">
    <source>
        <dbReference type="SAM" id="Phobius"/>
    </source>
</evidence>
<keyword evidence="5 6" id="KW-0472">Membrane</keyword>
<keyword evidence="4 6" id="KW-1133">Transmembrane helix</keyword>
<evidence type="ECO:0000313" key="9">
    <source>
        <dbReference type="Proteomes" id="UP000018763"/>
    </source>
</evidence>
<organism evidence="8 9">
    <name type="scientific">Mycolicibacterium neoaurum VKM Ac-1815D</name>
    <dbReference type="NCBI Taxonomy" id="700508"/>
    <lineage>
        <taxon>Bacteria</taxon>
        <taxon>Bacillati</taxon>
        <taxon>Actinomycetota</taxon>
        <taxon>Actinomycetes</taxon>
        <taxon>Mycobacteriales</taxon>
        <taxon>Mycobacteriaceae</taxon>
        <taxon>Mycolicibacterium</taxon>
    </lineage>
</organism>
<sequence length="169" mass="17839">MTGTMSGDDSSSSANAYTPWLSRVLAFVIDLIPFAVLQGIGYALLLGTRETVCGSSDSGYARAESCAAGASTFGQVAFAVTWILAVAYALWNFGFQQGRTGSSLGKGVLRFKVVGQNTGQPVGFVTSVVRQVAHAVDAVICYVGFLFPLWDGKRQTLADKLVKTVCVPL</sequence>
<reference evidence="8 9" key="1">
    <citation type="journal article" date="2014" name="Genome Announc.">
        <title>Complete Genome Sequence of Sterol-Transforming Mycobacterium neoaurum Strain VKM Ac-1815D.</title>
        <authorList>
            <person name="Shtratnikova V.Y."/>
            <person name="Bragin E.Y."/>
            <person name="Dovbnya D.V."/>
            <person name="Pekov Y.A."/>
            <person name="Schelkunov M.I."/>
            <person name="Strizhov N."/>
            <person name="Ivashina T.V."/>
            <person name="Ashapkin V.V."/>
            <person name="Donova M.V."/>
        </authorList>
    </citation>
    <scope>NUCLEOTIDE SEQUENCE [LARGE SCALE GENOMIC DNA]</scope>
    <source>
        <strain evidence="8 9">VKM Ac-1815D</strain>
    </source>
</reference>
<dbReference type="PANTHER" id="PTHR36115:SF6">
    <property type="entry name" value="PROLINE-RICH ANTIGEN HOMOLOG"/>
    <property type="match status" value="1"/>
</dbReference>
<dbReference type="AlphaFoldDB" id="V5XH08"/>
<protein>
    <submittedName>
        <fullName evidence="8">Pra</fullName>
    </submittedName>
</protein>
<keyword evidence="9" id="KW-1185">Reference proteome</keyword>